<accession>A0ABN0Y325</accession>
<keyword evidence="1" id="KW-1133">Transmembrane helix</keyword>
<protein>
    <submittedName>
        <fullName evidence="2">Uncharacterized protein</fullName>
    </submittedName>
</protein>
<dbReference type="EMBL" id="BAAAEJ010000003">
    <property type="protein sequence ID" value="GAA0381497.1"/>
    <property type="molecule type" value="Genomic_DNA"/>
</dbReference>
<dbReference type="Proteomes" id="UP001500791">
    <property type="component" value="Unassembled WGS sequence"/>
</dbReference>
<evidence type="ECO:0000313" key="2">
    <source>
        <dbReference type="EMBL" id="GAA0381497.1"/>
    </source>
</evidence>
<keyword evidence="1" id="KW-0812">Transmembrane</keyword>
<reference evidence="2 3" key="1">
    <citation type="journal article" date="2019" name="Int. J. Syst. Evol. Microbiol.">
        <title>The Global Catalogue of Microorganisms (GCM) 10K type strain sequencing project: providing services to taxonomists for standard genome sequencing and annotation.</title>
        <authorList>
            <consortium name="The Broad Institute Genomics Platform"/>
            <consortium name="The Broad Institute Genome Sequencing Center for Infectious Disease"/>
            <person name="Wu L."/>
            <person name="Ma J."/>
        </authorList>
    </citation>
    <scope>NUCLEOTIDE SEQUENCE [LARGE SCALE GENOMIC DNA]</scope>
    <source>
        <strain evidence="2 3">JCM 13476</strain>
    </source>
</reference>
<feature type="transmembrane region" description="Helical" evidence="1">
    <location>
        <begin position="74"/>
        <end position="95"/>
    </location>
</feature>
<proteinExistence type="predicted"/>
<name>A0ABN0Y325_9CAUL</name>
<evidence type="ECO:0000256" key="1">
    <source>
        <dbReference type="SAM" id="Phobius"/>
    </source>
</evidence>
<comment type="caution">
    <text evidence="2">The sequence shown here is derived from an EMBL/GenBank/DDBJ whole genome shotgun (WGS) entry which is preliminary data.</text>
</comment>
<evidence type="ECO:0000313" key="3">
    <source>
        <dbReference type="Proteomes" id="UP001500791"/>
    </source>
</evidence>
<gene>
    <name evidence="2" type="ORF">GCM10009093_05600</name>
</gene>
<sequence>MFILFLPVSVVITWTLAMLQRNRVLSEAETGSVIFGRPLGWITQDQSRFQWAHYPQDLRLTFIKFDQLPTSVNWVMFGANVLIITILLMVLYYGLPHIMRWLKSMRGAS</sequence>
<keyword evidence="1" id="KW-0472">Membrane</keyword>
<keyword evidence="3" id="KW-1185">Reference proteome</keyword>
<organism evidence="2 3">
    <name type="scientific">Brevundimonas terrae</name>
    <dbReference type="NCBI Taxonomy" id="363631"/>
    <lineage>
        <taxon>Bacteria</taxon>
        <taxon>Pseudomonadati</taxon>
        <taxon>Pseudomonadota</taxon>
        <taxon>Alphaproteobacteria</taxon>
        <taxon>Caulobacterales</taxon>
        <taxon>Caulobacteraceae</taxon>
        <taxon>Brevundimonas</taxon>
    </lineage>
</organism>
<dbReference type="RefSeq" id="WP_167175516.1">
    <property type="nucleotide sequence ID" value="NZ_BAAAEJ010000003.1"/>
</dbReference>